<dbReference type="SUPFAM" id="SSF54695">
    <property type="entry name" value="POZ domain"/>
    <property type="match status" value="1"/>
</dbReference>
<evidence type="ECO:0000313" key="3">
    <source>
        <dbReference type="Proteomes" id="UP001628179"/>
    </source>
</evidence>
<dbReference type="Gene3D" id="3.30.710.10">
    <property type="entry name" value="Potassium Channel Kv1.1, Chain A"/>
    <property type="match status" value="1"/>
</dbReference>
<dbReference type="GeneID" id="98176465"/>
<feature type="domain" description="BTB" evidence="1">
    <location>
        <begin position="12"/>
        <end position="87"/>
    </location>
</feature>
<dbReference type="PROSITE" id="PS50097">
    <property type="entry name" value="BTB"/>
    <property type="match status" value="1"/>
</dbReference>
<dbReference type="SMART" id="SM00225">
    <property type="entry name" value="BTB"/>
    <property type="match status" value="1"/>
</dbReference>
<evidence type="ECO:0000313" key="2">
    <source>
        <dbReference type="EMBL" id="GAB1315512.1"/>
    </source>
</evidence>
<gene>
    <name evidence="2" type="ORF">MFIFM68171_05722</name>
</gene>
<evidence type="ECO:0000259" key="1">
    <source>
        <dbReference type="PROSITE" id="PS50097"/>
    </source>
</evidence>
<accession>A0ABQ0GCL4</accession>
<name>A0ABQ0GCL4_9PEZI</name>
<dbReference type="CDD" id="cd18186">
    <property type="entry name" value="BTB_POZ_ZBTB_KLHL-like"/>
    <property type="match status" value="1"/>
</dbReference>
<sequence length="154" mass="17479">MESPLESIAASGDVLLVIGTEGKRIRVQSLILRTASTVFNAMLGPHYTEGWDLSSESPKDIFLPEDDPEALRIIFNTIHYRLNTVDDPLDPPLVLRIAIMADKYDFIQALKLVSRDWLRCENVVDAKKLWQLTMASGWLKSEKCFEENTLTLSR</sequence>
<comment type="caution">
    <text evidence="2">The sequence shown here is derived from an EMBL/GenBank/DDBJ whole genome shotgun (WGS) entry which is preliminary data.</text>
</comment>
<dbReference type="Proteomes" id="UP001628179">
    <property type="component" value="Unassembled WGS sequence"/>
</dbReference>
<proteinExistence type="predicted"/>
<dbReference type="InterPro" id="IPR011333">
    <property type="entry name" value="SKP1/BTB/POZ_sf"/>
</dbReference>
<dbReference type="RefSeq" id="XP_070917243.1">
    <property type="nucleotide sequence ID" value="XM_071061142.1"/>
</dbReference>
<organism evidence="2 3">
    <name type="scientific">Madurella fahalii</name>
    <dbReference type="NCBI Taxonomy" id="1157608"/>
    <lineage>
        <taxon>Eukaryota</taxon>
        <taxon>Fungi</taxon>
        <taxon>Dikarya</taxon>
        <taxon>Ascomycota</taxon>
        <taxon>Pezizomycotina</taxon>
        <taxon>Sordariomycetes</taxon>
        <taxon>Sordariomycetidae</taxon>
        <taxon>Sordariales</taxon>
        <taxon>Sordariales incertae sedis</taxon>
        <taxon>Madurella</taxon>
    </lineage>
</organism>
<dbReference type="InterPro" id="IPR000210">
    <property type="entry name" value="BTB/POZ_dom"/>
</dbReference>
<dbReference type="EMBL" id="BAAFSV010000003">
    <property type="protein sequence ID" value="GAB1315512.1"/>
    <property type="molecule type" value="Genomic_DNA"/>
</dbReference>
<dbReference type="Pfam" id="PF00651">
    <property type="entry name" value="BTB"/>
    <property type="match status" value="1"/>
</dbReference>
<protein>
    <recommendedName>
        <fullName evidence="1">BTB domain-containing protein</fullName>
    </recommendedName>
</protein>
<reference evidence="2 3" key="1">
    <citation type="submission" date="2024-09" db="EMBL/GenBank/DDBJ databases">
        <title>Itraconazole resistance in Madurella fahalii resulting from another homologue of gene encoding cytochrome P450 14-alpha sterol demethylase (CYP51).</title>
        <authorList>
            <person name="Yoshioka I."/>
            <person name="Fahal A.H."/>
            <person name="Kaneko S."/>
            <person name="Yaguchi T."/>
        </authorList>
    </citation>
    <scope>NUCLEOTIDE SEQUENCE [LARGE SCALE GENOMIC DNA]</scope>
    <source>
        <strain evidence="2 3">IFM 68171</strain>
    </source>
</reference>
<keyword evidence="3" id="KW-1185">Reference proteome</keyword>